<sequence>MFARVSFLRSFSGYGYALLAAGLWGLLGPISKLCLAEGTDPLEVAFWRAFIGGLCFAAHGLFRRELAVRPAHGVTFCLFGVVGVSLFFGSYQVAVRESGAALAVVLLYTAPAWVAVFSRVLFGEALTGRKLAALAVAMGGTTLVCLSGGSLGGAPSWLGIGCGLAAGFFYSTHYPFYNWWQDRYSTATLYTYMLLAGALALMPFVSFAPHNTPLTRAGFVFLGVFCTYGAYLAYGAGLRRISPVRAAVVSNLEPVVGTLLAWAWWHESFSPLGWTGGVLVLAAVFILTTDRR</sequence>
<evidence type="ECO:0000259" key="7">
    <source>
        <dbReference type="Pfam" id="PF00892"/>
    </source>
</evidence>
<keyword evidence="5 6" id="KW-0472">Membrane</keyword>
<feature type="transmembrane region" description="Helical" evidence="6">
    <location>
        <begin position="189"/>
        <end position="208"/>
    </location>
</feature>
<name>A0A9D2KKW4_9BACT</name>
<dbReference type="InterPro" id="IPR000620">
    <property type="entry name" value="EamA_dom"/>
</dbReference>
<organism evidence="8 9">
    <name type="scientific">Candidatus Mailhella merdigallinarum</name>
    <dbReference type="NCBI Taxonomy" id="2838658"/>
    <lineage>
        <taxon>Bacteria</taxon>
        <taxon>Pseudomonadati</taxon>
        <taxon>Thermodesulfobacteriota</taxon>
        <taxon>Desulfovibrionia</taxon>
        <taxon>Desulfovibrionales</taxon>
        <taxon>Desulfovibrionaceae</taxon>
        <taxon>Mailhella</taxon>
    </lineage>
</organism>
<feature type="transmembrane region" description="Helical" evidence="6">
    <location>
        <begin position="157"/>
        <end position="177"/>
    </location>
</feature>
<proteinExistence type="inferred from homology"/>
<gene>
    <name evidence="8" type="ORF">H9962_02905</name>
</gene>
<evidence type="ECO:0000256" key="1">
    <source>
        <dbReference type="ARBA" id="ARBA00004141"/>
    </source>
</evidence>
<feature type="domain" description="EamA" evidence="7">
    <location>
        <begin position="158"/>
        <end position="288"/>
    </location>
</feature>
<evidence type="ECO:0000313" key="9">
    <source>
        <dbReference type="Proteomes" id="UP000824225"/>
    </source>
</evidence>
<feature type="transmembrane region" description="Helical" evidence="6">
    <location>
        <begin position="246"/>
        <end position="265"/>
    </location>
</feature>
<feature type="transmembrane region" description="Helical" evidence="6">
    <location>
        <begin position="46"/>
        <end position="62"/>
    </location>
</feature>
<dbReference type="Gene3D" id="1.10.3730.20">
    <property type="match status" value="1"/>
</dbReference>
<comment type="caution">
    <text evidence="8">The sequence shown here is derived from an EMBL/GenBank/DDBJ whole genome shotgun (WGS) entry which is preliminary data.</text>
</comment>
<feature type="transmembrane region" description="Helical" evidence="6">
    <location>
        <begin position="214"/>
        <end position="234"/>
    </location>
</feature>
<dbReference type="GO" id="GO:0016020">
    <property type="term" value="C:membrane"/>
    <property type="evidence" value="ECO:0007669"/>
    <property type="project" value="UniProtKB-SubCell"/>
</dbReference>
<dbReference type="InterPro" id="IPR037185">
    <property type="entry name" value="EmrE-like"/>
</dbReference>
<protein>
    <submittedName>
        <fullName evidence="8">EamA family transporter</fullName>
    </submittedName>
</protein>
<comment type="subcellular location">
    <subcellularLocation>
        <location evidence="1">Membrane</location>
        <topology evidence="1">Multi-pass membrane protein</topology>
    </subcellularLocation>
</comment>
<dbReference type="SUPFAM" id="SSF103481">
    <property type="entry name" value="Multidrug resistance efflux transporter EmrE"/>
    <property type="match status" value="2"/>
</dbReference>
<evidence type="ECO:0000256" key="5">
    <source>
        <dbReference type="ARBA" id="ARBA00023136"/>
    </source>
</evidence>
<accession>A0A9D2KKW4</accession>
<feature type="transmembrane region" description="Helical" evidence="6">
    <location>
        <begin position="74"/>
        <end position="94"/>
    </location>
</feature>
<evidence type="ECO:0000256" key="4">
    <source>
        <dbReference type="ARBA" id="ARBA00022989"/>
    </source>
</evidence>
<evidence type="ECO:0000256" key="6">
    <source>
        <dbReference type="SAM" id="Phobius"/>
    </source>
</evidence>
<dbReference type="Pfam" id="PF00892">
    <property type="entry name" value="EamA"/>
    <property type="match status" value="2"/>
</dbReference>
<dbReference type="Proteomes" id="UP000824225">
    <property type="component" value="Unassembled WGS sequence"/>
</dbReference>
<dbReference type="EMBL" id="DXAN01000005">
    <property type="protein sequence ID" value="HJA08131.1"/>
    <property type="molecule type" value="Genomic_DNA"/>
</dbReference>
<dbReference type="PANTHER" id="PTHR32322:SF2">
    <property type="entry name" value="EAMA DOMAIN-CONTAINING PROTEIN"/>
    <property type="match status" value="1"/>
</dbReference>
<keyword evidence="4 6" id="KW-1133">Transmembrane helix</keyword>
<evidence type="ECO:0000256" key="3">
    <source>
        <dbReference type="ARBA" id="ARBA00022692"/>
    </source>
</evidence>
<dbReference type="InterPro" id="IPR050638">
    <property type="entry name" value="AA-Vitamin_Transporters"/>
</dbReference>
<dbReference type="AlphaFoldDB" id="A0A9D2KKW4"/>
<feature type="domain" description="EamA" evidence="7">
    <location>
        <begin position="12"/>
        <end position="144"/>
    </location>
</feature>
<feature type="transmembrane region" description="Helical" evidence="6">
    <location>
        <begin position="100"/>
        <end position="122"/>
    </location>
</feature>
<feature type="transmembrane region" description="Helical" evidence="6">
    <location>
        <begin position="131"/>
        <end position="151"/>
    </location>
</feature>
<feature type="transmembrane region" description="Helical" evidence="6">
    <location>
        <begin position="271"/>
        <end position="289"/>
    </location>
</feature>
<dbReference type="PANTHER" id="PTHR32322">
    <property type="entry name" value="INNER MEMBRANE TRANSPORTER"/>
    <property type="match status" value="1"/>
</dbReference>
<evidence type="ECO:0000313" key="8">
    <source>
        <dbReference type="EMBL" id="HJA08131.1"/>
    </source>
</evidence>
<keyword evidence="3 6" id="KW-0812">Transmembrane</keyword>
<reference evidence="8" key="2">
    <citation type="submission" date="2021-04" db="EMBL/GenBank/DDBJ databases">
        <authorList>
            <person name="Gilroy R."/>
        </authorList>
    </citation>
    <scope>NUCLEOTIDE SEQUENCE</scope>
    <source>
        <strain evidence="8">CHK186-16707</strain>
    </source>
</reference>
<reference evidence="8" key="1">
    <citation type="journal article" date="2021" name="PeerJ">
        <title>Extensive microbial diversity within the chicken gut microbiome revealed by metagenomics and culture.</title>
        <authorList>
            <person name="Gilroy R."/>
            <person name="Ravi A."/>
            <person name="Getino M."/>
            <person name="Pursley I."/>
            <person name="Horton D.L."/>
            <person name="Alikhan N.F."/>
            <person name="Baker D."/>
            <person name="Gharbi K."/>
            <person name="Hall N."/>
            <person name="Watson M."/>
            <person name="Adriaenssens E.M."/>
            <person name="Foster-Nyarko E."/>
            <person name="Jarju S."/>
            <person name="Secka A."/>
            <person name="Antonio M."/>
            <person name="Oren A."/>
            <person name="Chaudhuri R.R."/>
            <person name="La Ragione R."/>
            <person name="Hildebrand F."/>
            <person name="Pallen M.J."/>
        </authorList>
    </citation>
    <scope>NUCLEOTIDE SEQUENCE</scope>
    <source>
        <strain evidence="8">CHK186-16707</strain>
    </source>
</reference>
<evidence type="ECO:0000256" key="2">
    <source>
        <dbReference type="ARBA" id="ARBA00007362"/>
    </source>
</evidence>
<comment type="similarity">
    <text evidence="2">Belongs to the EamA transporter family.</text>
</comment>